<feature type="region of interest" description="Disordered" evidence="1">
    <location>
        <begin position="1"/>
        <end position="20"/>
    </location>
</feature>
<feature type="region of interest" description="Disordered" evidence="1">
    <location>
        <begin position="267"/>
        <end position="287"/>
    </location>
</feature>
<dbReference type="AlphaFoldDB" id="A0A0N5A4J6"/>
<dbReference type="WBParaSite" id="PTRK_0001660500.1">
    <property type="protein sequence ID" value="PTRK_0001660500.1"/>
    <property type="gene ID" value="PTRK_0001660500"/>
</dbReference>
<organism evidence="2 3">
    <name type="scientific">Parastrongyloides trichosuri</name>
    <name type="common">Possum-specific nematode worm</name>
    <dbReference type="NCBI Taxonomy" id="131310"/>
    <lineage>
        <taxon>Eukaryota</taxon>
        <taxon>Metazoa</taxon>
        <taxon>Ecdysozoa</taxon>
        <taxon>Nematoda</taxon>
        <taxon>Chromadorea</taxon>
        <taxon>Rhabditida</taxon>
        <taxon>Tylenchina</taxon>
        <taxon>Panagrolaimomorpha</taxon>
        <taxon>Strongyloidoidea</taxon>
        <taxon>Strongyloididae</taxon>
        <taxon>Parastrongyloides</taxon>
    </lineage>
</organism>
<feature type="compositionally biased region" description="Low complexity" evidence="1">
    <location>
        <begin position="559"/>
        <end position="573"/>
    </location>
</feature>
<protein>
    <submittedName>
        <fullName evidence="3">PE-PGRS family protein</fullName>
    </submittedName>
</protein>
<keyword evidence="2" id="KW-1185">Reference proteome</keyword>
<reference evidence="3" key="1">
    <citation type="submission" date="2017-02" db="UniProtKB">
        <authorList>
            <consortium name="WormBaseParasite"/>
        </authorList>
    </citation>
    <scope>IDENTIFICATION</scope>
</reference>
<evidence type="ECO:0000256" key="1">
    <source>
        <dbReference type="SAM" id="MobiDB-lite"/>
    </source>
</evidence>
<sequence>MKPQRRPIRPGRGGRPEGAGATLAPDAQLLRLGPGFQQAAEAVARALHPPAVDAWRKVAEGEGLVGQAGLVDQKGAVDAALLGFAPQLEAERGFAHALGLPAEAIETPAVALVHRRGQTADAVTGADETVGRGLALQPLGRQGGQAQEVGAFFHVSERQRTAGRGVGLGEGLDHAGVLSDAAAIAFGAGQRLDLKHDLRLGLRRVRAGEGGGGQQGQQANGACGGADALIGGGQRLHLARGDGDCAFQHFGGRPFASFVEGDAEVGAAHGRNRDGRADGESAGARARRDPGFRAARFDRQGVIDGAVDGVAAQAADAHAAVGRDDHMAAVRQGQADEGVGAGAQDGGLANDLTGRGRARNAALIQADGAAKAGDARLIRIGAQQIHGQSQGGSLAPALAPACCGRARRACPASGCSGWARCPRPSPEYRSATAPGAGCGTAAAPGRIPWPSGRLSRHCAPRCLPPPPDRPESASALRPENTAGRRCRRPPPPCPAGRGWTRTPVAAADWAGSPPDSATRGHRSGRRHSRPCRSGSDRRCYRAPRAVPGVRGRRRAPADRWSAARRSGAGCRRG</sequence>
<dbReference type="Proteomes" id="UP000038045">
    <property type="component" value="Unplaced"/>
</dbReference>
<evidence type="ECO:0000313" key="2">
    <source>
        <dbReference type="Proteomes" id="UP000038045"/>
    </source>
</evidence>
<evidence type="ECO:0000313" key="3">
    <source>
        <dbReference type="WBParaSite" id="PTRK_0001660500.1"/>
    </source>
</evidence>
<feature type="compositionally biased region" description="Basic residues" evidence="1">
    <location>
        <begin position="519"/>
        <end position="530"/>
    </location>
</feature>
<name>A0A0N5A4J6_PARTI</name>
<proteinExistence type="predicted"/>
<feature type="region of interest" description="Disordered" evidence="1">
    <location>
        <begin position="460"/>
        <end position="573"/>
    </location>
</feature>
<accession>A0A0N5A4J6</accession>